<organism evidence="5 6">
    <name type="scientific">Solilutibacter tolerans</name>
    <dbReference type="NCBI Taxonomy" id="1604334"/>
    <lineage>
        <taxon>Bacteria</taxon>
        <taxon>Pseudomonadati</taxon>
        <taxon>Pseudomonadota</taxon>
        <taxon>Gammaproteobacteria</taxon>
        <taxon>Lysobacterales</taxon>
        <taxon>Lysobacteraceae</taxon>
        <taxon>Solilutibacter</taxon>
    </lineage>
</organism>
<reference evidence="6" key="1">
    <citation type="submission" date="2017-01" db="EMBL/GenBank/DDBJ databases">
        <authorList>
            <person name="Varghese N."/>
            <person name="Submissions S."/>
        </authorList>
    </citation>
    <scope>NUCLEOTIDE SEQUENCE [LARGE SCALE GENOMIC DNA]</scope>
    <source>
        <strain evidence="6">UM1</strain>
    </source>
</reference>
<proteinExistence type="inferred from homology"/>
<evidence type="ECO:0000256" key="4">
    <source>
        <dbReference type="HAMAP-Rule" id="MF_00695"/>
    </source>
</evidence>
<comment type="subcellular location">
    <subcellularLocation>
        <location evidence="4">Cytoplasm</location>
    </subcellularLocation>
    <subcellularLocation>
        <location evidence="4">Cell membrane</location>
        <topology evidence="4">Peripheral membrane protein</topology>
        <orientation evidence="4">Cytoplasmic side</orientation>
    </subcellularLocation>
</comment>
<dbReference type="PANTHER" id="PTHR38100:SF1">
    <property type="entry name" value="HIGH FREQUENCY LYSOGENIZATION PROTEIN HFLD"/>
    <property type="match status" value="1"/>
</dbReference>
<keyword evidence="3 4" id="KW-0472">Membrane</keyword>
<dbReference type="InterPro" id="IPR007451">
    <property type="entry name" value="HflD"/>
</dbReference>
<dbReference type="HAMAP" id="MF_00695">
    <property type="entry name" value="HflD_protein"/>
    <property type="match status" value="1"/>
</dbReference>
<dbReference type="NCBIfam" id="NF001246">
    <property type="entry name" value="PRK00218.1-2"/>
    <property type="match status" value="1"/>
</dbReference>
<evidence type="ECO:0000313" key="6">
    <source>
        <dbReference type="Proteomes" id="UP000241788"/>
    </source>
</evidence>
<dbReference type="Proteomes" id="UP000241788">
    <property type="component" value="Unassembled WGS sequence"/>
</dbReference>
<sequence length="206" mass="22293">MNDDQISLRVMALAGLLQALQEVRHLAENGRVDQARLQTAMDSVLRIDADSVAEIYGGVAPVANGLRTVIGYLNNQMGDPQLPKIALAVLQLERNFSRDADAMEDVRSAVAKLAGQAHNDGATHPDILAKLGDIYATTLSPMKPKVMVQGNPHYLAQSQVVGEIRALLLAAIRSAVLWRQMGGTQWDFLLKRSEMKRAATALLAGT</sequence>
<dbReference type="GO" id="GO:0005886">
    <property type="term" value="C:plasma membrane"/>
    <property type="evidence" value="ECO:0007669"/>
    <property type="project" value="UniProtKB-SubCell"/>
</dbReference>
<dbReference type="PANTHER" id="PTHR38100">
    <property type="entry name" value="HIGH FREQUENCY LYSOGENIZATION PROTEIN HFLD"/>
    <property type="match status" value="1"/>
</dbReference>
<dbReference type="OrthoDB" id="9788031at2"/>
<dbReference type="GO" id="GO:0005737">
    <property type="term" value="C:cytoplasm"/>
    <property type="evidence" value="ECO:0007669"/>
    <property type="project" value="UniProtKB-SubCell"/>
</dbReference>
<dbReference type="RefSeq" id="WP_076587856.1">
    <property type="nucleotide sequence ID" value="NZ_FTLW01000004.1"/>
</dbReference>
<evidence type="ECO:0000313" key="5">
    <source>
        <dbReference type="EMBL" id="SIQ89731.1"/>
    </source>
</evidence>
<comment type="similarity">
    <text evidence="4">Belongs to the HflD family.</text>
</comment>
<keyword evidence="1 4" id="KW-1003">Cell membrane</keyword>
<gene>
    <name evidence="4" type="primary">hflD</name>
    <name evidence="5" type="ORF">SAMN05421546_2066</name>
</gene>
<evidence type="ECO:0000256" key="2">
    <source>
        <dbReference type="ARBA" id="ARBA00022490"/>
    </source>
</evidence>
<accession>A0A1N6WI34</accession>
<dbReference type="InterPro" id="IPR035932">
    <property type="entry name" value="HflD-like_sf"/>
</dbReference>
<protein>
    <recommendedName>
        <fullName evidence="4">High frequency lysogenization protein HflD homolog</fullName>
    </recommendedName>
</protein>
<dbReference type="STRING" id="1604334.SAMN05421546_2066"/>
<dbReference type="Gene3D" id="1.10.3890.10">
    <property type="entry name" value="HflD-like"/>
    <property type="match status" value="1"/>
</dbReference>
<dbReference type="SUPFAM" id="SSF101322">
    <property type="entry name" value="YcfC-like"/>
    <property type="match status" value="1"/>
</dbReference>
<name>A0A1N6WI34_9GAMM</name>
<dbReference type="EMBL" id="FTLW01000004">
    <property type="protein sequence ID" value="SIQ89731.1"/>
    <property type="molecule type" value="Genomic_DNA"/>
</dbReference>
<dbReference type="AlphaFoldDB" id="A0A1N6WI34"/>
<evidence type="ECO:0000256" key="1">
    <source>
        <dbReference type="ARBA" id="ARBA00022475"/>
    </source>
</evidence>
<keyword evidence="6" id="KW-1185">Reference proteome</keyword>
<keyword evidence="2 4" id="KW-0963">Cytoplasm</keyword>
<dbReference type="Pfam" id="PF04356">
    <property type="entry name" value="DUF489"/>
    <property type="match status" value="1"/>
</dbReference>
<evidence type="ECO:0000256" key="3">
    <source>
        <dbReference type="ARBA" id="ARBA00023136"/>
    </source>
</evidence>